<dbReference type="GO" id="GO:0016787">
    <property type="term" value="F:hydrolase activity"/>
    <property type="evidence" value="ECO:0007669"/>
    <property type="project" value="UniProtKB-KW"/>
</dbReference>
<name>V4HRZ6_PSEL2</name>
<dbReference type="EMBL" id="AUSV01000049">
    <property type="protein sequence ID" value="ESP92543.1"/>
    <property type="molecule type" value="Genomic_DNA"/>
</dbReference>
<dbReference type="GO" id="GO:0016746">
    <property type="term" value="F:acyltransferase activity"/>
    <property type="evidence" value="ECO:0007669"/>
    <property type="project" value="UniProtKB-KW"/>
</dbReference>
<protein>
    <submittedName>
        <fullName evidence="2">Putative hydrolase or acyltransferases (Alpha/beta hydrolase superfamily)</fullName>
    </submittedName>
</protein>
<organism evidence="2 3">
    <name type="scientific">Pseudoalteromonas luteoviolacea (strain 2ta16)</name>
    <dbReference type="NCBI Taxonomy" id="1353533"/>
    <lineage>
        <taxon>Bacteria</taxon>
        <taxon>Pseudomonadati</taxon>
        <taxon>Pseudomonadota</taxon>
        <taxon>Gammaproteobacteria</taxon>
        <taxon>Alteromonadales</taxon>
        <taxon>Pseudoalteromonadaceae</taxon>
        <taxon>Pseudoalteromonas</taxon>
    </lineage>
</organism>
<keyword evidence="2" id="KW-0012">Acyltransferase</keyword>
<dbReference type="InterPro" id="IPR029058">
    <property type="entry name" value="AB_hydrolase_fold"/>
</dbReference>
<dbReference type="Pfam" id="PF12697">
    <property type="entry name" value="Abhydrolase_6"/>
    <property type="match status" value="1"/>
</dbReference>
<dbReference type="SUPFAM" id="SSF53474">
    <property type="entry name" value="alpha/beta-Hydrolases"/>
    <property type="match status" value="1"/>
</dbReference>
<sequence length="248" mass="28039">MTHNKVYVLPGTMCNQRLWEALSRELNHQIKLVHCEIPNANNLDELCEKLFNDIVADLVSSNPEPHAPIYLLGFSMGGYLAAYIASKHPQQVKRLFVVANSPTQLLADELSSRQAMLSFIEKNGYAGISVKKAYGLIDRTSELGSTSIVDTIQLMERELGEIALINQYRCTNERINLLPQLLTLNIPIYFYYSKADKIINHHWFQKLAQTHLNEHVYEACGSGHMLPLEKPKELAALVSSWLTCSINN</sequence>
<dbReference type="PANTHER" id="PTHR43194">
    <property type="entry name" value="HYDROLASE ALPHA/BETA FOLD FAMILY"/>
    <property type="match status" value="1"/>
</dbReference>
<dbReference type="InterPro" id="IPR050228">
    <property type="entry name" value="Carboxylesterase_BioH"/>
</dbReference>
<keyword evidence="2" id="KW-0378">Hydrolase</keyword>
<dbReference type="RefSeq" id="WP_023399959.1">
    <property type="nucleotide sequence ID" value="NZ_AUSV01000049.1"/>
</dbReference>
<dbReference type="AlphaFoldDB" id="V4HRZ6"/>
<keyword evidence="2" id="KW-0808">Transferase</keyword>
<evidence type="ECO:0000313" key="3">
    <source>
        <dbReference type="Proteomes" id="UP000017820"/>
    </source>
</evidence>
<dbReference type="PATRIC" id="fig|1353533.3.peg.3075"/>
<comment type="caution">
    <text evidence="2">The sequence shown here is derived from an EMBL/GenBank/DDBJ whole genome shotgun (WGS) entry which is preliminary data.</text>
</comment>
<accession>V4HRZ6</accession>
<evidence type="ECO:0000313" key="2">
    <source>
        <dbReference type="EMBL" id="ESP92543.1"/>
    </source>
</evidence>
<gene>
    <name evidence="2" type="ORF">PL2TA16_04136</name>
</gene>
<evidence type="ECO:0000259" key="1">
    <source>
        <dbReference type="Pfam" id="PF12697"/>
    </source>
</evidence>
<reference evidence="2 3" key="1">
    <citation type="submission" date="2013-07" db="EMBL/GenBank/DDBJ databases">
        <title>Draft genome sequence of Pseudoalteromonas luteoviolacea 2ta16.</title>
        <authorList>
            <person name="Allen E.E."/>
            <person name="Azam F."/>
            <person name="Podell S."/>
        </authorList>
    </citation>
    <scope>NUCLEOTIDE SEQUENCE [LARGE SCALE GENOMIC DNA]</scope>
    <source>
        <strain evidence="2 3">2ta16</strain>
    </source>
</reference>
<dbReference type="Gene3D" id="3.40.50.1820">
    <property type="entry name" value="alpha/beta hydrolase"/>
    <property type="match status" value="1"/>
</dbReference>
<dbReference type="Proteomes" id="UP000017820">
    <property type="component" value="Unassembled WGS sequence"/>
</dbReference>
<dbReference type="PANTHER" id="PTHR43194:SF2">
    <property type="entry name" value="PEROXISOMAL MEMBRANE PROTEIN LPX1"/>
    <property type="match status" value="1"/>
</dbReference>
<feature type="domain" description="AB hydrolase-1" evidence="1">
    <location>
        <begin position="9"/>
        <end position="236"/>
    </location>
</feature>
<proteinExistence type="predicted"/>
<dbReference type="InterPro" id="IPR000073">
    <property type="entry name" value="AB_hydrolase_1"/>
</dbReference>